<dbReference type="AlphaFoldDB" id="A0AAV0XXJ3"/>
<dbReference type="EMBL" id="CARXXK010001085">
    <property type="protein sequence ID" value="CAI6373178.1"/>
    <property type="molecule type" value="Genomic_DNA"/>
</dbReference>
<comment type="caution">
    <text evidence="2">The sequence shown here is derived from an EMBL/GenBank/DDBJ whole genome shotgun (WGS) entry which is preliminary data.</text>
</comment>
<organism evidence="2 3">
    <name type="scientific">Macrosiphum euphorbiae</name>
    <name type="common">potato aphid</name>
    <dbReference type="NCBI Taxonomy" id="13131"/>
    <lineage>
        <taxon>Eukaryota</taxon>
        <taxon>Metazoa</taxon>
        <taxon>Ecdysozoa</taxon>
        <taxon>Arthropoda</taxon>
        <taxon>Hexapoda</taxon>
        <taxon>Insecta</taxon>
        <taxon>Pterygota</taxon>
        <taxon>Neoptera</taxon>
        <taxon>Paraneoptera</taxon>
        <taxon>Hemiptera</taxon>
        <taxon>Sternorrhyncha</taxon>
        <taxon>Aphidomorpha</taxon>
        <taxon>Aphidoidea</taxon>
        <taxon>Aphididae</taxon>
        <taxon>Macrosiphini</taxon>
        <taxon>Macrosiphum</taxon>
    </lineage>
</organism>
<evidence type="ECO:0000256" key="1">
    <source>
        <dbReference type="SAM" id="Phobius"/>
    </source>
</evidence>
<keyword evidence="1" id="KW-1133">Transmembrane helix</keyword>
<name>A0AAV0XXJ3_9HEMI</name>
<proteinExistence type="predicted"/>
<protein>
    <submittedName>
        <fullName evidence="2">Uncharacterized protein</fullName>
    </submittedName>
</protein>
<sequence>MKPFNNFSNKMQTEPNYDYDDNNIISIKMTKLFPKVPKSLLEAKAMIYECKTDFFSKGEQFCSMESADSIPIFTTASNLSLLNNAQHVFADGTFSYAPKHFLQMYTIYVHINGFYLPIIYVFICWRR</sequence>
<dbReference type="Proteomes" id="UP001160148">
    <property type="component" value="Unassembled WGS sequence"/>
</dbReference>
<feature type="transmembrane region" description="Helical" evidence="1">
    <location>
        <begin position="105"/>
        <end position="125"/>
    </location>
</feature>
<keyword evidence="1" id="KW-0472">Membrane</keyword>
<evidence type="ECO:0000313" key="3">
    <source>
        <dbReference type="Proteomes" id="UP001160148"/>
    </source>
</evidence>
<accession>A0AAV0XXJ3</accession>
<reference evidence="2 3" key="1">
    <citation type="submission" date="2023-01" db="EMBL/GenBank/DDBJ databases">
        <authorList>
            <person name="Whitehead M."/>
        </authorList>
    </citation>
    <scope>NUCLEOTIDE SEQUENCE [LARGE SCALE GENOMIC DNA]</scope>
</reference>
<evidence type="ECO:0000313" key="2">
    <source>
        <dbReference type="EMBL" id="CAI6373178.1"/>
    </source>
</evidence>
<gene>
    <name evidence="2" type="ORF">MEUPH1_LOCUS26965</name>
</gene>
<keyword evidence="3" id="KW-1185">Reference proteome</keyword>
<keyword evidence="1" id="KW-0812">Transmembrane</keyword>